<evidence type="ECO:0000259" key="1">
    <source>
        <dbReference type="PROSITE" id="PS51462"/>
    </source>
</evidence>
<evidence type="ECO:0000313" key="2">
    <source>
        <dbReference type="EMBL" id="KAL2039855.1"/>
    </source>
</evidence>
<dbReference type="PANTHER" id="PTHR13622">
    <property type="entry name" value="THIAMIN PYROPHOSPHOKINASE"/>
    <property type="match status" value="1"/>
</dbReference>
<reference evidence="2 3" key="1">
    <citation type="submission" date="2024-09" db="EMBL/GenBank/DDBJ databases">
        <title>Rethinking Asexuality: The Enigmatic Case of Functional Sexual Genes in Lepraria (Stereocaulaceae).</title>
        <authorList>
            <person name="Doellman M."/>
            <person name="Sun Y."/>
            <person name="Barcenas-Pena A."/>
            <person name="Lumbsch H.T."/>
            <person name="Grewe F."/>
        </authorList>
    </citation>
    <scope>NUCLEOTIDE SEQUENCE [LARGE SCALE GENOMIC DNA]</scope>
    <source>
        <strain evidence="2 3">Mercado 3170</strain>
    </source>
</reference>
<name>A0ABR4A455_9LECA</name>
<sequence length="315" mass="35864">MKSNLDLINESDSFPYYEDNPGKYIKFRSSYWEFHLRGGSGPHGYMPQYVFERFAEMPWVNAWDIDFSKKTLTPGPGRQEDIIREELEQAKKKGVFEVLNRGWRNELYPIYGHNDPSEKIISMERAGSALFGINSYGVHMTVFVNTPEGMKIWVPRRAKNKQTYGGYLDNTVAGGLSTGEQPFECMIRECAEEASLPEALVRSNAKPCGTVSYIHIRDERAGGETGLVQPECQHVYDMEIGADVIPKPCDDEVESFYLWTVEEVQEALAKGQFKPNCALVLLDFFVRHGILTGDNEPDYVEIVSRLHRKLPFPTS</sequence>
<dbReference type="Gene3D" id="3.90.79.10">
    <property type="entry name" value="Nucleoside Triphosphate Pyrophosphohydrolase"/>
    <property type="match status" value="1"/>
</dbReference>
<keyword evidence="3" id="KW-1185">Reference proteome</keyword>
<proteinExistence type="predicted"/>
<gene>
    <name evidence="2" type="ORF">N7G274_007256</name>
</gene>
<dbReference type="CDD" id="cd03676">
    <property type="entry name" value="NUDIX_Tnr3_like"/>
    <property type="match status" value="1"/>
</dbReference>
<dbReference type="InterPro" id="IPR015797">
    <property type="entry name" value="NUDIX_hydrolase-like_dom_sf"/>
</dbReference>
<organism evidence="2 3">
    <name type="scientific">Stereocaulon virgatum</name>
    <dbReference type="NCBI Taxonomy" id="373712"/>
    <lineage>
        <taxon>Eukaryota</taxon>
        <taxon>Fungi</taxon>
        <taxon>Dikarya</taxon>
        <taxon>Ascomycota</taxon>
        <taxon>Pezizomycotina</taxon>
        <taxon>Lecanoromycetes</taxon>
        <taxon>OSLEUM clade</taxon>
        <taxon>Lecanoromycetidae</taxon>
        <taxon>Lecanorales</taxon>
        <taxon>Lecanorineae</taxon>
        <taxon>Stereocaulaceae</taxon>
        <taxon>Stereocaulon</taxon>
    </lineage>
</organism>
<dbReference type="PROSITE" id="PS51462">
    <property type="entry name" value="NUDIX"/>
    <property type="match status" value="1"/>
</dbReference>
<dbReference type="SUPFAM" id="SSF55811">
    <property type="entry name" value="Nudix"/>
    <property type="match status" value="1"/>
</dbReference>
<dbReference type="InterPro" id="IPR000086">
    <property type="entry name" value="NUDIX_hydrolase_dom"/>
</dbReference>
<dbReference type="EMBL" id="JBEFKJ010000023">
    <property type="protein sequence ID" value="KAL2039855.1"/>
    <property type="molecule type" value="Genomic_DNA"/>
</dbReference>
<evidence type="ECO:0000313" key="3">
    <source>
        <dbReference type="Proteomes" id="UP001590950"/>
    </source>
</evidence>
<dbReference type="Pfam" id="PF00293">
    <property type="entry name" value="NUDIX"/>
    <property type="match status" value="1"/>
</dbReference>
<comment type="caution">
    <text evidence="2">The sequence shown here is derived from an EMBL/GenBank/DDBJ whole genome shotgun (WGS) entry which is preliminary data.</text>
</comment>
<protein>
    <recommendedName>
        <fullName evidence="1">Nudix hydrolase domain-containing protein</fullName>
    </recommendedName>
</protein>
<feature type="domain" description="Nudix hydrolase" evidence="1">
    <location>
        <begin position="135"/>
        <end position="281"/>
    </location>
</feature>
<dbReference type="Proteomes" id="UP001590950">
    <property type="component" value="Unassembled WGS sequence"/>
</dbReference>
<accession>A0ABR4A455</accession>
<dbReference type="PANTHER" id="PTHR13622:SF8">
    <property type="entry name" value="THIAMIN PYROPHOSPHOKINASE 1"/>
    <property type="match status" value="1"/>
</dbReference>